<protein>
    <submittedName>
        <fullName evidence="2">Uncharacterized protein</fullName>
    </submittedName>
</protein>
<reference evidence="2" key="2">
    <citation type="submission" date="2020-11" db="EMBL/GenBank/DDBJ databases">
        <authorList>
            <person name="McCartney M.A."/>
            <person name="Auch B."/>
            <person name="Kono T."/>
            <person name="Mallez S."/>
            <person name="Becker A."/>
            <person name="Gohl D.M."/>
            <person name="Silverstein K.A.T."/>
            <person name="Koren S."/>
            <person name="Bechman K.B."/>
            <person name="Herman A."/>
            <person name="Abrahante J.E."/>
            <person name="Garbe J."/>
        </authorList>
    </citation>
    <scope>NUCLEOTIDE SEQUENCE</scope>
    <source>
        <strain evidence="2">Duluth1</strain>
        <tissue evidence="2">Whole animal</tissue>
    </source>
</reference>
<keyword evidence="3" id="KW-1185">Reference proteome</keyword>
<accession>A0A9D3Z7K2</accession>
<reference evidence="2" key="1">
    <citation type="journal article" date="2019" name="bioRxiv">
        <title>The Genome of the Zebra Mussel, Dreissena polymorpha: A Resource for Invasive Species Research.</title>
        <authorList>
            <person name="McCartney M.A."/>
            <person name="Auch B."/>
            <person name="Kono T."/>
            <person name="Mallez S."/>
            <person name="Zhang Y."/>
            <person name="Obille A."/>
            <person name="Becker A."/>
            <person name="Abrahante J.E."/>
            <person name="Garbe J."/>
            <person name="Badalamenti J.P."/>
            <person name="Herman A."/>
            <person name="Mangelson H."/>
            <person name="Liachko I."/>
            <person name="Sullivan S."/>
            <person name="Sone E.D."/>
            <person name="Koren S."/>
            <person name="Silverstein K.A.T."/>
            <person name="Beckman K.B."/>
            <person name="Gohl D.M."/>
        </authorList>
    </citation>
    <scope>NUCLEOTIDE SEQUENCE</scope>
    <source>
        <strain evidence="2">Duluth1</strain>
        <tissue evidence="2">Whole animal</tissue>
    </source>
</reference>
<evidence type="ECO:0000313" key="2">
    <source>
        <dbReference type="EMBL" id="KAH3711689.1"/>
    </source>
</evidence>
<name>A0A9D3Z7K2_DREPO</name>
<dbReference type="EMBL" id="JAIWYP010000014">
    <property type="protein sequence ID" value="KAH3711689.1"/>
    <property type="molecule type" value="Genomic_DNA"/>
</dbReference>
<organism evidence="2 3">
    <name type="scientific">Dreissena polymorpha</name>
    <name type="common">Zebra mussel</name>
    <name type="synonym">Mytilus polymorpha</name>
    <dbReference type="NCBI Taxonomy" id="45954"/>
    <lineage>
        <taxon>Eukaryota</taxon>
        <taxon>Metazoa</taxon>
        <taxon>Spiralia</taxon>
        <taxon>Lophotrochozoa</taxon>
        <taxon>Mollusca</taxon>
        <taxon>Bivalvia</taxon>
        <taxon>Autobranchia</taxon>
        <taxon>Heteroconchia</taxon>
        <taxon>Euheterodonta</taxon>
        <taxon>Imparidentia</taxon>
        <taxon>Neoheterodontei</taxon>
        <taxon>Myida</taxon>
        <taxon>Dreissenoidea</taxon>
        <taxon>Dreissenidae</taxon>
        <taxon>Dreissena</taxon>
    </lineage>
</organism>
<comment type="caution">
    <text evidence="2">The sequence shown here is derived from an EMBL/GenBank/DDBJ whole genome shotgun (WGS) entry which is preliminary data.</text>
</comment>
<dbReference type="AlphaFoldDB" id="A0A9D3Z7K2"/>
<evidence type="ECO:0000313" key="3">
    <source>
        <dbReference type="Proteomes" id="UP000828390"/>
    </source>
</evidence>
<feature type="region of interest" description="Disordered" evidence="1">
    <location>
        <begin position="1"/>
        <end position="25"/>
    </location>
</feature>
<dbReference type="Proteomes" id="UP000828390">
    <property type="component" value="Unassembled WGS sequence"/>
</dbReference>
<evidence type="ECO:0000256" key="1">
    <source>
        <dbReference type="SAM" id="MobiDB-lite"/>
    </source>
</evidence>
<gene>
    <name evidence="2" type="ORF">DPMN_071361</name>
</gene>
<proteinExistence type="predicted"/>
<sequence>MIGQKNVTSRVKKTSPGGHKTAPPPGGHVFQMFTTIFKLVPDIHITNFHDYWAKIVTSRVFTRKTATPPGGHVFQQTGTIFELNIHIIKTNILTKLQLSCGIIGTNIGQEMASRVFTRQNVDDGRKTDARRTTDKRRSQKLTMSTLCSGELKIHLTIA</sequence>